<dbReference type="EMBL" id="MU273554">
    <property type="protein sequence ID" value="KAI0032172.1"/>
    <property type="molecule type" value="Genomic_DNA"/>
</dbReference>
<reference evidence="1" key="1">
    <citation type="submission" date="2021-02" db="EMBL/GenBank/DDBJ databases">
        <authorList>
            <consortium name="DOE Joint Genome Institute"/>
            <person name="Ahrendt S."/>
            <person name="Looney B.P."/>
            <person name="Miyauchi S."/>
            <person name="Morin E."/>
            <person name="Drula E."/>
            <person name="Courty P.E."/>
            <person name="Chicoki N."/>
            <person name="Fauchery L."/>
            <person name="Kohler A."/>
            <person name="Kuo A."/>
            <person name="Labutti K."/>
            <person name="Pangilinan J."/>
            <person name="Lipzen A."/>
            <person name="Riley R."/>
            <person name="Andreopoulos W."/>
            <person name="He G."/>
            <person name="Johnson J."/>
            <person name="Barry K.W."/>
            <person name="Grigoriev I.V."/>
            <person name="Nagy L."/>
            <person name="Hibbett D."/>
            <person name="Henrissat B."/>
            <person name="Matheny P.B."/>
            <person name="Labbe J."/>
            <person name="Martin F."/>
        </authorList>
    </citation>
    <scope>NUCLEOTIDE SEQUENCE</scope>
    <source>
        <strain evidence="1">EC-137</strain>
    </source>
</reference>
<organism evidence="1 2">
    <name type="scientific">Vararia minispora EC-137</name>
    <dbReference type="NCBI Taxonomy" id="1314806"/>
    <lineage>
        <taxon>Eukaryota</taxon>
        <taxon>Fungi</taxon>
        <taxon>Dikarya</taxon>
        <taxon>Basidiomycota</taxon>
        <taxon>Agaricomycotina</taxon>
        <taxon>Agaricomycetes</taxon>
        <taxon>Russulales</taxon>
        <taxon>Lachnocladiaceae</taxon>
        <taxon>Vararia</taxon>
    </lineage>
</organism>
<evidence type="ECO:0000313" key="2">
    <source>
        <dbReference type="Proteomes" id="UP000814128"/>
    </source>
</evidence>
<protein>
    <submittedName>
        <fullName evidence="1">Uncharacterized protein</fullName>
    </submittedName>
</protein>
<name>A0ACB8QKJ1_9AGAM</name>
<reference evidence="1" key="2">
    <citation type="journal article" date="2022" name="New Phytol.">
        <title>Evolutionary transition to the ectomycorrhizal habit in the genomes of a hyperdiverse lineage of mushroom-forming fungi.</title>
        <authorList>
            <person name="Looney B."/>
            <person name="Miyauchi S."/>
            <person name="Morin E."/>
            <person name="Drula E."/>
            <person name="Courty P.E."/>
            <person name="Kohler A."/>
            <person name="Kuo A."/>
            <person name="LaButti K."/>
            <person name="Pangilinan J."/>
            <person name="Lipzen A."/>
            <person name="Riley R."/>
            <person name="Andreopoulos W."/>
            <person name="He G."/>
            <person name="Johnson J."/>
            <person name="Nolan M."/>
            <person name="Tritt A."/>
            <person name="Barry K.W."/>
            <person name="Grigoriev I.V."/>
            <person name="Nagy L.G."/>
            <person name="Hibbett D."/>
            <person name="Henrissat B."/>
            <person name="Matheny P.B."/>
            <person name="Labbe J."/>
            <person name="Martin F.M."/>
        </authorList>
    </citation>
    <scope>NUCLEOTIDE SEQUENCE</scope>
    <source>
        <strain evidence="1">EC-137</strain>
    </source>
</reference>
<keyword evidence="2" id="KW-1185">Reference proteome</keyword>
<sequence>MHVPPLLRRTRTRPHDLREGEQLDVLLYTLPGARGVRLTLTITHAFRPFTMSPVFRVLPHLASRAGAREAVLKLFDRRSLTNAREEYRAAGAEAEYDERKEEAYRAFCAAVAEGGQRPLAVEEDPWDAHERVEADDGALEAYLAHCASTMFTAERAAYARLRAVQGDVVPRAYGTVVVHAGGEIVRGLLLENVRGGVSVERVVRGWKGSREEIGRVCEEAVGCVRRAALEGFVDEDVRAANVLVRRAGERKERAGRAGRSRVVLVDLADGRVRGRAEDDAEWAEEVRRRDPAAALGRALEALVKECVGEGVWRYEAGREEGAQT</sequence>
<accession>A0ACB8QKJ1</accession>
<comment type="caution">
    <text evidence="1">The sequence shown here is derived from an EMBL/GenBank/DDBJ whole genome shotgun (WGS) entry which is preliminary data.</text>
</comment>
<proteinExistence type="predicted"/>
<gene>
    <name evidence="1" type="ORF">K488DRAFT_86098</name>
</gene>
<dbReference type="Proteomes" id="UP000814128">
    <property type="component" value="Unassembled WGS sequence"/>
</dbReference>
<evidence type="ECO:0000313" key="1">
    <source>
        <dbReference type="EMBL" id="KAI0032172.1"/>
    </source>
</evidence>